<dbReference type="InterPro" id="IPR015424">
    <property type="entry name" value="PyrdxlP-dep_Trfase"/>
</dbReference>
<comment type="caution">
    <text evidence="8">The sequence shown here is derived from an EMBL/GenBank/DDBJ whole genome shotgun (WGS) entry which is preliminary data.</text>
</comment>
<evidence type="ECO:0000256" key="3">
    <source>
        <dbReference type="ARBA" id="ARBA00022898"/>
    </source>
</evidence>
<dbReference type="GO" id="GO:0016829">
    <property type="term" value="F:lyase activity"/>
    <property type="evidence" value="ECO:0007669"/>
    <property type="project" value="UniProtKB-KW"/>
</dbReference>
<comment type="similarity">
    <text evidence="5">Belongs to the class-II pyridoxal-phosphate-dependent aminotransferase family. MalY/PatB cystathionine beta-lyase subfamily.</text>
</comment>
<accession>A0ABU1GMF6</accession>
<sequence length="402" mass="43971">MAFDFATPVERRHPGAGLQHGGPSNWPSNWPSQKWHRYGEEVLPLWVADMDFISPPAVLEALRARVDHGVFGYGLVPDSLRETLCAWSERHYGWPIEPDWQLWLPGVVPALHLASLALTEPGDGVLTVTPIYPPFLRVAERTGRTPQQAAMAEPEAPGEPWRLDLEALEAAITPRTRLLLWCHPHNPTGRVWRRDELAGLAELVERHGLYVVSDELHCDLLLEEGARHVPLAVAFPELAARTLTLWAPSKTFNLAGLTTACAVIPDATLRRRFAAAIKGLVPDGNVLGLVAAEAAYGQGDPWRQALLEVLRNHRRALAERVARWPGVTMSAPESTYLAWLDLRRAPALAGAASPQRALLERAGVALSDGADFGWPGYARLNFGTTATQLEAALARLDGVLGG</sequence>
<evidence type="ECO:0000256" key="4">
    <source>
        <dbReference type="ARBA" id="ARBA00023239"/>
    </source>
</evidence>
<dbReference type="PANTHER" id="PTHR43525">
    <property type="entry name" value="PROTEIN MALY"/>
    <property type="match status" value="1"/>
</dbReference>
<evidence type="ECO:0000256" key="5">
    <source>
        <dbReference type="ARBA" id="ARBA00037974"/>
    </source>
</evidence>
<evidence type="ECO:0000256" key="2">
    <source>
        <dbReference type="ARBA" id="ARBA00012224"/>
    </source>
</evidence>
<dbReference type="EMBL" id="JARWAL010000008">
    <property type="protein sequence ID" value="MDR5893224.1"/>
    <property type="molecule type" value="Genomic_DNA"/>
</dbReference>
<dbReference type="InterPro" id="IPR015421">
    <property type="entry name" value="PyrdxlP-dep_Trfase_major"/>
</dbReference>
<dbReference type="InterPro" id="IPR027619">
    <property type="entry name" value="C-S_lyase_PatB-like"/>
</dbReference>
<evidence type="ECO:0000256" key="1">
    <source>
        <dbReference type="ARBA" id="ARBA00001933"/>
    </source>
</evidence>
<dbReference type="RefSeq" id="WP_309636855.1">
    <property type="nucleotide sequence ID" value="NZ_JARWAL010000008.1"/>
</dbReference>
<dbReference type="Gene3D" id="3.90.1150.10">
    <property type="entry name" value="Aspartate Aminotransferase, domain 1"/>
    <property type="match status" value="1"/>
</dbReference>
<keyword evidence="9" id="KW-1185">Reference proteome</keyword>
<name>A0ABU1GMF6_9GAMM</name>
<proteinExistence type="inferred from homology"/>
<gene>
    <name evidence="8" type="ORF">QC820_10395</name>
</gene>
<dbReference type="EC" id="4.4.1.13" evidence="2"/>
<dbReference type="CDD" id="cd00609">
    <property type="entry name" value="AAT_like"/>
    <property type="match status" value="1"/>
</dbReference>
<feature type="domain" description="Aminotransferase class I/classII large" evidence="7">
    <location>
        <begin position="44"/>
        <end position="396"/>
    </location>
</feature>
<dbReference type="InterPro" id="IPR004839">
    <property type="entry name" value="Aminotransferase_I/II_large"/>
</dbReference>
<keyword evidence="3" id="KW-0663">Pyridoxal phosphate</keyword>
<dbReference type="Gene3D" id="3.40.640.10">
    <property type="entry name" value="Type I PLP-dependent aspartate aminotransferase-like (Major domain)"/>
    <property type="match status" value="1"/>
</dbReference>
<evidence type="ECO:0000259" key="7">
    <source>
        <dbReference type="Pfam" id="PF00155"/>
    </source>
</evidence>
<evidence type="ECO:0000313" key="8">
    <source>
        <dbReference type="EMBL" id="MDR5893224.1"/>
    </source>
</evidence>
<reference evidence="8 9" key="1">
    <citation type="submission" date="2023-04" db="EMBL/GenBank/DDBJ databases">
        <title>A long-awaited taxogenomic arrangement of the family Halomonadaceae.</title>
        <authorList>
            <person name="De La Haba R."/>
            <person name="Chuvochina M."/>
            <person name="Wittouck S."/>
            <person name="Arahal D.R."/>
            <person name="Sanchez-Porro C."/>
            <person name="Hugenholtz P."/>
            <person name="Ventosa A."/>
        </authorList>
    </citation>
    <scope>NUCLEOTIDE SEQUENCE [LARGE SCALE GENOMIC DNA]</scope>
    <source>
        <strain evidence="8 9">DSM 17332</strain>
    </source>
</reference>
<keyword evidence="4 8" id="KW-0456">Lyase</keyword>
<dbReference type="Pfam" id="PF00155">
    <property type="entry name" value="Aminotran_1_2"/>
    <property type="match status" value="1"/>
</dbReference>
<dbReference type="Proteomes" id="UP001252270">
    <property type="component" value="Unassembled WGS sequence"/>
</dbReference>
<dbReference type="SUPFAM" id="SSF53383">
    <property type="entry name" value="PLP-dependent transferases"/>
    <property type="match status" value="1"/>
</dbReference>
<evidence type="ECO:0000256" key="6">
    <source>
        <dbReference type="SAM" id="MobiDB-lite"/>
    </source>
</evidence>
<dbReference type="InterPro" id="IPR051798">
    <property type="entry name" value="Class-II_PLP-Dep_Aminotrans"/>
</dbReference>
<dbReference type="InterPro" id="IPR015422">
    <property type="entry name" value="PyrdxlP-dep_Trfase_small"/>
</dbReference>
<dbReference type="PANTHER" id="PTHR43525:SF1">
    <property type="entry name" value="PROTEIN MALY"/>
    <property type="match status" value="1"/>
</dbReference>
<protein>
    <recommendedName>
        <fullName evidence="2">cysteine-S-conjugate beta-lyase</fullName>
        <ecNumber evidence="2">4.4.1.13</ecNumber>
    </recommendedName>
</protein>
<feature type="region of interest" description="Disordered" evidence="6">
    <location>
        <begin position="1"/>
        <end position="25"/>
    </location>
</feature>
<organism evidence="8 9">
    <name type="scientific">Halomonas mongoliensis</name>
    <dbReference type="NCBI Taxonomy" id="321265"/>
    <lineage>
        <taxon>Bacteria</taxon>
        <taxon>Pseudomonadati</taxon>
        <taxon>Pseudomonadota</taxon>
        <taxon>Gammaproteobacteria</taxon>
        <taxon>Oceanospirillales</taxon>
        <taxon>Halomonadaceae</taxon>
        <taxon>Halomonas</taxon>
    </lineage>
</organism>
<comment type="cofactor">
    <cofactor evidence="1">
        <name>pyridoxal 5'-phosphate</name>
        <dbReference type="ChEBI" id="CHEBI:597326"/>
    </cofactor>
</comment>
<dbReference type="NCBIfam" id="TIGR04350">
    <property type="entry name" value="C_S_lyase_PatB"/>
    <property type="match status" value="1"/>
</dbReference>
<evidence type="ECO:0000313" key="9">
    <source>
        <dbReference type="Proteomes" id="UP001252270"/>
    </source>
</evidence>